<dbReference type="eggNOG" id="COG2831">
    <property type="taxonomic scope" value="Bacteria"/>
</dbReference>
<dbReference type="GO" id="GO:0098046">
    <property type="term" value="C:type V protein secretion system complex"/>
    <property type="evidence" value="ECO:0007669"/>
    <property type="project" value="TreeGrafter"/>
</dbReference>
<dbReference type="Pfam" id="PF03865">
    <property type="entry name" value="ShlB"/>
    <property type="match status" value="1"/>
</dbReference>
<keyword evidence="6" id="KW-0472">Membrane</keyword>
<evidence type="ECO:0000256" key="3">
    <source>
        <dbReference type="ARBA" id="ARBA00022452"/>
    </source>
</evidence>
<dbReference type="AlphaFoldDB" id="I1XJW9"/>
<dbReference type="STRING" id="754476.Q7A_1870"/>
<keyword evidence="4" id="KW-0812">Transmembrane</keyword>
<feature type="domain" description="Haemolysin activator HlyB C-terminal" evidence="8">
    <location>
        <begin position="226"/>
        <end position="545"/>
    </location>
</feature>
<dbReference type="Gene3D" id="2.40.160.50">
    <property type="entry name" value="membrane protein fhac: a member of the omp85/tpsb transporter family"/>
    <property type="match status" value="1"/>
</dbReference>
<dbReference type="Gene3D" id="3.10.20.310">
    <property type="entry name" value="membrane protein fhac"/>
    <property type="match status" value="1"/>
</dbReference>
<accession>I1XJW9</accession>
<name>I1XJW9_METNJ</name>
<dbReference type="GO" id="GO:0046819">
    <property type="term" value="P:protein secretion by the type V secretion system"/>
    <property type="evidence" value="ECO:0007669"/>
    <property type="project" value="TreeGrafter"/>
</dbReference>
<evidence type="ECO:0000313" key="12">
    <source>
        <dbReference type="Proteomes" id="UP000009144"/>
    </source>
</evidence>
<dbReference type="Proteomes" id="UP000009144">
    <property type="component" value="Chromosome"/>
</dbReference>
<dbReference type="GO" id="GO:0009279">
    <property type="term" value="C:cell outer membrane"/>
    <property type="evidence" value="ECO:0007669"/>
    <property type="project" value="UniProtKB-SubCell"/>
</dbReference>
<dbReference type="InterPro" id="IPR013686">
    <property type="entry name" value="Polypept-transport_assoc_ShlB"/>
</dbReference>
<dbReference type="OrthoDB" id="290122at2"/>
<protein>
    <submittedName>
        <fullName evidence="11">Hemolysin activator protein</fullName>
    </submittedName>
</protein>
<organism evidence="11 12">
    <name type="scientific">Methylophaga nitratireducenticrescens</name>
    <dbReference type="NCBI Taxonomy" id="754476"/>
    <lineage>
        <taxon>Bacteria</taxon>
        <taxon>Pseudomonadati</taxon>
        <taxon>Pseudomonadota</taxon>
        <taxon>Gammaproteobacteria</taxon>
        <taxon>Thiotrichales</taxon>
        <taxon>Piscirickettsiaceae</taxon>
        <taxon>Methylophaga</taxon>
    </lineage>
</organism>
<evidence type="ECO:0000313" key="11">
    <source>
        <dbReference type="EMBL" id="AFI84688.1"/>
    </source>
</evidence>
<dbReference type="InterPro" id="IPR035251">
    <property type="entry name" value="ShlB_POTRA"/>
</dbReference>
<dbReference type="PANTHER" id="PTHR34597:SF3">
    <property type="entry name" value="OUTER MEMBRANE TRANSPORTER CDIB"/>
    <property type="match status" value="1"/>
</dbReference>
<feature type="domain" description="Polypeptide-transport-associated ShlB-type" evidence="9">
    <location>
        <begin position="83"/>
        <end position="162"/>
    </location>
</feature>
<dbReference type="KEGG" id="mej:Q7A_1870"/>
<keyword evidence="5" id="KW-0813">Transport</keyword>
<evidence type="ECO:0000259" key="10">
    <source>
        <dbReference type="Pfam" id="PF17287"/>
    </source>
</evidence>
<dbReference type="InterPro" id="IPR051544">
    <property type="entry name" value="TPS_OM_transporter"/>
</dbReference>
<keyword evidence="7" id="KW-0998">Cell outer membrane</keyword>
<dbReference type="Pfam" id="PF17287">
    <property type="entry name" value="POTRA_3"/>
    <property type="match status" value="1"/>
</dbReference>
<evidence type="ECO:0000256" key="6">
    <source>
        <dbReference type="ARBA" id="ARBA00023136"/>
    </source>
</evidence>
<dbReference type="GO" id="GO:0008320">
    <property type="term" value="F:protein transmembrane transporter activity"/>
    <property type="evidence" value="ECO:0007669"/>
    <property type="project" value="TreeGrafter"/>
</dbReference>
<reference evidence="11 12" key="2">
    <citation type="journal article" date="2013" name="Int. J. Syst. Evol. Microbiol.">
        <title>Methylophaga nitratireducenticrescens sp. nov. and Methylophaga frappieri sp. nov., isolated from the biofilm of the methanol-fed denitrification system treating the seawater at the Montreal Biodome.</title>
        <authorList>
            <person name="Villeneuve C."/>
            <person name="Martineau C."/>
            <person name="Mauffrey F."/>
            <person name="Villemur R."/>
        </authorList>
    </citation>
    <scope>NUCLEOTIDE SEQUENCE [LARGE SCALE GENOMIC DNA]</scope>
    <source>
        <strain evidence="11 12">JAM1</strain>
    </source>
</reference>
<dbReference type="HOGENOM" id="CLU_020581_2_0_6"/>
<dbReference type="InterPro" id="IPR005565">
    <property type="entry name" value="Hemolysn_activator_HlyB_C"/>
</dbReference>
<evidence type="ECO:0000259" key="8">
    <source>
        <dbReference type="Pfam" id="PF03865"/>
    </source>
</evidence>
<gene>
    <name evidence="11" type="ordered locus">Q7A_1870</name>
</gene>
<reference evidence="11 12" key="1">
    <citation type="journal article" date="2012" name="J. Bacteriol.">
        <title>Complete genome sequences of Methylophaga sp. strain JAM1 and Methylophaga sp. strain JAM7.</title>
        <authorList>
            <person name="Villeneuve C."/>
            <person name="Martineau C."/>
            <person name="Mauffrey F."/>
            <person name="Villemur R."/>
        </authorList>
    </citation>
    <scope>NUCLEOTIDE SEQUENCE [LARGE SCALE GENOMIC DNA]</scope>
    <source>
        <strain evidence="11 12">JAM1</strain>
    </source>
</reference>
<dbReference type="EMBL" id="CP003390">
    <property type="protein sequence ID" value="AFI84688.1"/>
    <property type="molecule type" value="Genomic_DNA"/>
</dbReference>
<dbReference type="InterPro" id="IPR027282">
    <property type="entry name" value="TPS"/>
</dbReference>
<dbReference type="GO" id="GO:0006811">
    <property type="term" value="P:monoatomic ion transport"/>
    <property type="evidence" value="ECO:0007669"/>
    <property type="project" value="UniProtKB-KW"/>
</dbReference>
<evidence type="ECO:0000259" key="9">
    <source>
        <dbReference type="Pfam" id="PF08479"/>
    </source>
</evidence>
<feature type="domain" description="ShlB POTRA" evidence="10">
    <location>
        <begin position="164"/>
        <end position="217"/>
    </location>
</feature>
<sequence>MECRHGRRAPYLRVGAFVIWNLFSLAAYAGATIIDRAAQEQLLQQERERQLREQQEISPDVRIPNPASPPELLVYPDSESPCFTISSVSLIGESAAEFQFALSSVTDGNDSAIGRCLGAQGINVAMSRIQNAIIARGFVTTRVLAAPQDLNSSLLQLTVIPGRVRKIHFAEGVSVRATKWNAIPVQRGDILNLRDIEQGLENFKRVPTTEVDIQIEPAEGPDAKPGESDVIIQYQQRFPFRLTISADDAGFDSTGKYQAGVTLSGDNLLMLNDLFYVNYNHDQGGGESGKRGSDGQTIHYSFPVGYWLFGFTTSSYDYHQVVSGINQSYTYSGRSENSDVKASRLIYRNAINKTYLSFRGFFRKSSNYINDTEIEVQKRRTAGWELGFRQTWYLGQSLLDYKLAYKRGTGAMNALKAPEESFDEGTSRMEILTADLGFDLPFSVKAPWGEQALRYSTQFRGQYNFTPLTPQDRLSIGNRYTVRGFDGQWTLSADNGWFLRNEMSALIANTGQAVYWGLDYGEVGGQSSDLLLGKQLAGIVMGLRGGFGGFSYDLFVGKALKKPKGFETASTTVGFNLNLTF</sequence>
<comment type="similarity">
    <text evidence="2">Belongs to the TPS (TC 1.B.20) family.</text>
</comment>
<keyword evidence="12" id="KW-1185">Reference proteome</keyword>
<dbReference type="PIRSF" id="PIRSF029745">
    <property type="entry name" value="FhaC"/>
    <property type="match status" value="1"/>
</dbReference>
<comment type="subcellular location">
    <subcellularLocation>
        <location evidence="1">Cell outer membrane</location>
    </subcellularLocation>
</comment>
<proteinExistence type="inferred from homology"/>
<evidence type="ECO:0000256" key="2">
    <source>
        <dbReference type="ARBA" id="ARBA00009055"/>
    </source>
</evidence>
<evidence type="ECO:0000256" key="1">
    <source>
        <dbReference type="ARBA" id="ARBA00004442"/>
    </source>
</evidence>
<dbReference type="Pfam" id="PF08479">
    <property type="entry name" value="POTRA_2"/>
    <property type="match status" value="1"/>
</dbReference>
<dbReference type="PATRIC" id="fig|754476.3.peg.1847"/>
<dbReference type="RefSeq" id="WP_014707058.1">
    <property type="nucleotide sequence ID" value="NC_017857.3"/>
</dbReference>
<evidence type="ECO:0000256" key="4">
    <source>
        <dbReference type="ARBA" id="ARBA00022692"/>
    </source>
</evidence>
<evidence type="ECO:0000256" key="5">
    <source>
        <dbReference type="ARBA" id="ARBA00023065"/>
    </source>
</evidence>
<dbReference type="FunFam" id="2.40.160.50:FF:000009">
    <property type="entry name" value="Putative hemolysin activator protein"/>
    <property type="match status" value="1"/>
</dbReference>
<keyword evidence="3" id="KW-1134">Transmembrane beta strand</keyword>
<keyword evidence="5" id="KW-0406">Ion transport</keyword>
<dbReference type="PANTHER" id="PTHR34597">
    <property type="entry name" value="SLR1661 PROTEIN"/>
    <property type="match status" value="1"/>
</dbReference>
<evidence type="ECO:0000256" key="7">
    <source>
        <dbReference type="ARBA" id="ARBA00023237"/>
    </source>
</evidence>